<dbReference type="OrthoDB" id="4560576at2"/>
<evidence type="ECO:0000313" key="2">
    <source>
        <dbReference type="EMBL" id="PPJ31180.1"/>
    </source>
</evidence>
<proteinExistence type="predicted"/>
<dbReference type="EMBL" id="PSZC01000008">
    <property type="protein sequence ID" value="PPJ37593.1"/>
    <property type="molecule type" value="Genomic_DNA"/>
</dbReference>
<comment type="caution">
    <text evidence="3">The sequence shown here is derived from an EMBL/GenBank/DDBJ whole genome shotgun (WGS) entry which is preliminary data.</text>
</comment>
<organism evidence="3 5">
    <name type="scientific">Nocardia nova</name>
    <dbReference type="NCBI Taxonomy" id="37330"/>
    <lineage>
        <taxon>Bacteria</taxon>
        <taxon>Bacillati</taxon>
        <taxon>Actinomycetota</taxon>
        <taxon>Actinomycetes</taxon>
        <taxon>Mycobacteriales</taxon>
        <taxon>Nocardiaceae</taxon>
        <taxon>Nocardia</taxon>
    </lineage>
</organism>
<dbReference type="SUPFAM" id="SSF69047">
    <property type="entry name" value="Hypothetical protein YjbJ"/>
    <property type="match status" value="1"/>
</dbReference>
<keyword evidence="4" id="KW-1185">Reference proteome</keyword>
<sequence>MSDHNSGPREGIKGVVEDVKGKAKEAAGIVTGNNDLESEGRAQQDKAESQREAAEKEAQAEKARAEANVDEARQRSHQQGS</sequence>
<dbReference type="EMBL" id="PSZD01000003">
    <property type="protein sequence ID" value="PPJ31180.1"/>
    <property type="molecule type" value="Genomic_DNA"/>
</dbReference>
<name>A0A2S6AQY3_9NOCA</name>
<dbReference type="Proteomes" id="UP000239874">
    <property type="component" value="Unassembled WGS sequence"/>
</dbReference>
<feature type="region of interest" description="Disordered" evidence="1">
    <location>
        <begin position="26"/>
        <end position="81"/>
    </location>
</feature>
<dbReference type="RefSeq" id="WP_030513798.1">
    <property type="nucleotide sequence ID" value="NZ_JADLQW010000005.1"/>
</dbReference>
<dbReference type="InterPro" id="IPR036629">
    <property type="entry name" value="YjbJ_sf"/>
</dbReference>
<evidence type="ECO:0000313" key="4">
    <source>
        <dbReference type="Proteomes" id="UP000238356"/>
    </source>
</evidence>
<dbReference type="GeneID" id="66722666"/>
<gene>
    <name evidence="3" type="ORF">C5E45_13020</name>
    <name evidence="2" type="ORF">C5F51_06160</name>
</gene>
<accession>A0A2S6AQY3</accession>
<dbReference type="AlphaFoldDB" id="A0A2S6AQY3"/>
<evidence type="ECO:0000313" key="3">
    <source>
        <dbReference type="EMBL" id="PPJ37593.1"/>
    </source>
</evidence>
<evidence type="ECO:0000256" key="1">
    <source>
        <dbReference type="SAM" id="MobiDB-lite"/>
    </source>
</evidence>
<feature type="compositionally biased region" description="Basic and acidic residues" evidence="1">
    <location>
        <begin position="38"/>
        <end position="74"/>
    </location>
</feature>
<protein>
    <submittedName>
        <fullName evidence="3">CsbD family protein</fullName>
    </submittedName>
</protein>
<evidence type="ECO:0000313" key="5">
    <source>
        <dbReference type="Proteomes" id="UP000239874"/>
    </source>
</evidence>
<dbReference type="Proteomes" id="UP000238356">
    <property type="component" value="Unassembled WGS sequence"/>
</dbReference>
<reference evidence="4 5" key="1">
    <citation type="submission" date="2018-02" db="EMBL/GenBank/DDBJ databases">
        <title>8 Nocardia nova and 1 Nocardia cyriacigeorgica strain used for evolution to TMP-SMX.</title>
        <authorList>
            <person name="Mehta H."/>
            <person name="Weng J."/>
            <person name="Shamoo Y."/>
        </authorList>
    </citation>
    <scope>NUCLEOTIDE SEQUENCE [LARGE SCALE GENOMIC DNA]</scope>
    <source>
        <strain evidence="2 4">BAA2227</strain>
        <strain evidence="3 5">MDA3139</strain>
    </source>
</reference>